<accession>A0A1U7IHS2</accession>
<proteinExistence type="predicted"/>
<dbReference type="InterPro" id="IPR014315">
    <property type="entry name" value="ABC_heterocyst_DevB"/>
</dbReference>
<dbReference type="SUPFAM" id="SSF111369">
    <property type="entry name" value="HlyD-like secretion proteins"/>
    <property type="match status" value="1"/>
</dbReference>
<name>A0A1U7IHS2_9CYAN</name>
<gene>
    <name evidence="5" type="ORF">NIES2119_16805</name>
</gene>
<protein>
    <submittedName>
        <fullName evidence="5">HlyD family secretion protein</fullName>
    </submittedName>
</protein>
<feature type="domain" description="YbhG-like alpha-helical hairpin" evidence="4">
    <location>
        <begin position="184"/>
        <end position="287"/>
    </location>
</feature>
<reference evidence="5 6" key="1">
    <citation type="submission" date="2016-11" db="EMBL/GenBank/DDBJ databases">
        <title>Draft Genome Sequences of Nine Cyanobacterial Strains from Diverse Habitats.</title>
        <authorList>
            <person name="Zhu T."/>
            <person name="Hou S."/>
            <person name="Lu X."/>
            <person name="Hess W.R."/>
        </authorList>
    </citation>
    <scope>NUCLEOTIDE SEQUENCE [LARGE SCALE GENOMIC DNA]</scope>
    <source>
        <strain evidence="5 6">IAM M-71</strain>
    </source>
</reference>
<dbReference type="PRINTS" id="PR01490">
    <property type="entry name" value="RTXTOXIND"/>
</dbReference>
<dbReference type="PANTHER" id="PTHR32347">
    <property type="entry name" value="EFFLUX SYSTEM COMPONENT YKNX-RELATED"/>
    <property type="match status" value="1"/>
</dbReference>
<evidence type="ECO:0000259" key="4">
    <source>
        <dbReference type="Pfam" id="PF25881"/>
    </source>
</evidence>
<dbReference type="EMBL" id="MRCE01000015">
    <property type="protein sequence ID" value="OKH36685.1"/>
    <property type="molecule type" value="Genomic_DNA"/>
</dbReference>
<comment type="caution">
    <text evidence="5">The sequence shown here is derived from an EMBL/GenBank/DDBJ whole genome shotgun (WGS) entry which is preliminary data.</text>
</comment>
<evidence type="ECO:0000256" key="2">
    <source>
        <dbReference type="ARBA" id="ARBA00023054"/>
    </source>
</evidence>
<evidence type="ECO:0000256" key="1">
    <source>
        <dbReference type="ARBA" id="ARBA00004196"/>
    </source>
</evidence>
<dbReference type="GO" id="GO:0030313">
    <property type="term" value="C:cell envelope"/>
    <property type="evidence" value="ECO:0007669"/>
    <property type="project" value="UniProtKB-SubCell"/>
</dbReference>
<sequence>MLVDSGEPKSGLGFLEKFFPKNTLVMATAATLLVSGTSAYTIWRFQSSESQASQVPAVVVPQIKVVTALGRLEPQGEVLTVSAPVSAEGSRVEQLLVKQGDRVKAGQEIAILDSRDRLAASLLQAQEQVKVAQANLEKVLAGAKKGEVEAQKATIARISAERENEITAQKATIARINAERESEIAAQKATIARINAERESEIAAQKATIVRLEAELRNAQTEYKRYELLYKDGAISASAKDSKSLTLAAAQARVKEAQANLNKIEASKFEQLKEAEANLTKITSAKAEQLKEAEANLTKITAGKQEQENEAKATLERIAEVRPVDVQIAKAEVSQAQAAVKRAKANLETAYVRSPIDAQILKVHTNAGELINNEGIVELGETDKMYAVAEVYESDINKVKLGQKVRIKSASLTEELPGTVEQIGLQVKKQNVVNTDPSANIDNRVIEVRIRLDDTASKKVAGLTNLQVNVEIEL</sequence>
<dbReference type="Gene3D" id="2.40.50.100">
    <property type="match status" value="1"/>
</dbReference>
<dbReference type="Gene3D" id="1.10.287.470">
    <property type="entry name" value="Helix hairpin bin"/>
    <property type="match status" value="1"/>
</dbReference>
<dbReference type="NCBIfam" id="TIGR02971">
    <property type="entry name" value="heterocyst_DevB"/>
    <property type="match status" value="1"/>
</dbReference>
<dbReference type="Gene3D" id="2.40.30.170">
    <property type="match status" value="1"/>
</dbReference>
<dbReference type="InterPro" id="IPR059052">
    <property type="entry name" value="HH_YbhG-like"/>
</dbReference>
<dbReference type="PANTHER" id="PTHR32347:SF27">
    <property type="entry name" value="RND EFFLUX PUMP MEMBRANE FUSION PROTEIN BARREL-SANDWICH DOMAIN-CONTAINING PROTEIN"/>
    <property type="match status" value="1"/>
</dbReference>
<keyword evidence="2 3" id="KW-0175">Coiled coil</keyword>
<dbReference type="Proteomes" id="UP000185860">
    <property type="component" value="Unassembled WGS sequence"/>
</dbReference>
<dbReference type="RefSeq" id="WP_073594650.1">
    <property type="nucleotide sequence ID" value="NZ_MRCE01000015.1"/>
</dbReference>
<dbReference type="OrthoDB" id="264111at2"/>
<comment type="subcellular location">
    <subcellularLocation>
        <location evidence="1">Cell envelope</location>
    </subcellularLocation>
</comment>
<dbReference type="Pfam" id="PF25881">
    <property type="entry name" value="HH_YBHG"/>
    <property type="match status" value="1"/>
</dbReference>
<evidence type="ECO:0000313" key="5">
    <source>
        <dbReference type="EMBL" id="OKH36685.1"/>
    </source>
</evidence>
<evidence type="ECO:0000256" key="3">
    <source>
        <dbReference type="SAM" id="Coils"/>
    </source>
</evidence>
<feature type="coiled-coil region" evidence="3">
    <location>
        <begin position="195"/>
        <end position="346"/>
    </location>
</feature>
<dbReference type="STRING" id="454136.NIES2119_16805"/>
<evidence type="ECO:0000313" key="6">
    <source>
        <dbReference type="Proteomes" id="UP000185860"/>
    </source>
</evidence>
<dbReference type="AlphaFoldDB" id="A0A1U7IHS2"/>
<dbReference type="InterPro" id="IPR050465">
    <property type="entry name" value="UPF0194_transport"/>
</dbReference>
<organism evidence="5 6">
    <name type="scientific">[Phormidium ambiguum] IAM M-71</name>
    <dbReference type="NCBI Taxonomy" id="454136"/>
    <lineage>
        <taxon>Bacteria</taxon>
        <taxon>Bacillati</taxon>
        <taxon>Cyanobacteriota</taxon>
        <taxon>Cyanophyceae</taxon>
        <taxon>Oscillatoriophycideae</taxon>
        <taxon>Aerosakkonematales</taxon>
        <taxon>Aerosakkonemataceae</taxon>
        <taxon>Floridanema</taxon>
    </lineage>
</organism>